<protein>
    <submittedName>
        <fullName evidence="1">Uncharacterized protein</fullName>
    </submittedName>
</protein>
<dbReference type="EMBL" id="JAPDRQ010000364">
    <property type="protein sequence ID" value="KAJ9650247.1"/>
    <property type="molecule type" value="Genomic_DNA"/>
</dbReference>
<organism evidence="1 2">
    <name type="scientific">Neophaeococcomyces mojaviensis</name>
    <dbReference type="NCBI Taxonomy" id="3383035"/>
    <lineage>
        <taxon>Eukaryota</taxon>
        <taxon>Fungi</taxon>
        <taxon>Dikarya</taxon>
        <taxon>Ascomycota</taxon>
        <taxon>Pezizomycotina</taxon>
        <taxon>Eurotiomycetes</taxon>
        <taxon>Chaetothyriomycetidae</taxon>
        <taxon>Chaetothyriales</taxon>
        <taxon>Chaetothyriales incertae sedis</taxon>
        <taxon>Neophaeococcomyces</taxon>
    </lineage>
</organism>
<reference evidence="1" key="1">
    <citation type="submission" date="2022-10" db="EMBL/GenBank/DDBJ databases">
        <title>Culturing micro-colonial fungi from biological soil crusts in the Mojave desert and describing Neophaeococcomyces mojavensis, and introducing the new genera and species Taxawa tesnikishii.</title>
        <authorList>
            <person name="Kurbessoian T."/>
            <person name="Stajich J.E."/>
        </authorList>
    </citation>
    <scope>NUCLEOTIDE SEQUENCE</scope>
    <source>
        <strain evidence="1">JES_112</strain>
    </source>
</reference>
<evidence type="ECO:0000313" key="1">
    <source>
        <dbReference type="EMBL" id="KAJ9650247.1"/>
    </source>
</evidence>
<comment type="caution">
    <text evidence="1">The sequence shown here is derived from an EMBL/GenBank/DDBJ whole genome shotgun (WGS) entry which is preliminary data.</text>
</comment>
<accession>A0ACC2ZRK2</accession>
<gene>
    <name evidence="1" type="ORF">H2198_010435</name>
</gene>
<proteinExistence type="predicted"/>
<name>A0ACC2ZRK2_9EURO</name>
<evidence type="ECO:0000313" key="2">
    <source>
        <dbReference type="Proteomes" id="UP001172386"/>
    </source>
</evidence>
<keyword evidence="2" id="KW-1185">Reference proteome</keyword>
<sequence length="313" mass="34313">MRVLLTGTSGNLGSRVLHSLLHYSLIPTSDLVVSTRSPHKIAAVAKQNSIHLVSGDFTDPASLNSSFAESNADILFLVSFPSPSVDRWLHHKNAIDAAKQSGCIKLIVYTSLMFGGETGMSSVAGVQQAHIRTVGYLAGCGLDYLVVREGIYAESWWLYAGFQSRTIAESGEPLTFVIPNDGPVAWVTWDDLGEGTARILAKLVQGERQWIGKTLNLTGPRTATITDIARLVERYSGRTVEVKCVGKEEAERYHLRDGKKEEWLVNSWVGWFDAIRDGECAVVDSLLEELLGRPPRGVEELAEEMFAVVGPQQ</sequence>
<dbReference type="Proteomes" id="UP001172386">
    <property type="component" value="Unassembled WGS sequence"/>
</dbReference>